<reference evidence="2" key="1">
    <citation type="submission" date="2015-12" db="EMBL/GenBank/DDBJ databases">
        <title>Gene expression during late stages of embryo sac development: a critical building block for successful pollen-pistil interactions.</title>
        <authorList>
            <person name="Liu Y."/>
            <person name="Joly V."/>
            <person name="Sabar M."/>
            <person name="Matton D.P."/>
        </authorList>
    </citation>
    <scope>NUCLEOTIDE SEQUENCE</scope>
</reference>
<feature type="transmembrane region" description="Helical" evidence="1">
    <location>
        <begin position="84"/>
        <end position="105"/>
    </location>
</feature>
<keyword evidence="1" id="KW-1133">Transmembrane helix</keyword>
<keyword evidence="1" id="KW-0472">Membrane</keyword>
<feature type="transmembrane region" description="Helical" evidence="1">
    <location>
        <begin position="125"/>
        <end position="143"/>
    </location>
</feature>
<dbReference type="EMBL" id="GEDG01000425">
    <property type="protein sequence ID" value="JAP37957.1"/>
    <property type="molecule type" value="Transcribed_RNA"/>
</dbReference>
<evidence type="ECO:0000313" key="2">
    <source>
        <dbReference type="EMBL" id="JAP37957.1"/>
    </source>
</evidence>
<proteinExistence type="predicted"/>
<name>A0A0V0IZJ0_SOLCH</name>
<keyword evidence="1" id="KW-0812">Transmembrane</keyword>
<accession>A0A0V0IZJ0</accession>
<sequence>MIFRVVQITQHNVSIPSFVQAFVEACLSSVPNEDLLNQNFVFLIIDAPDQGLRCSSLSCLCKHEQFLLSTLSPSSTYKCSKASIFYVVTINIAPIFDALYIFLLIHLTPPPPLIIALYQFYTSNLLRFYFALDFSIFITNTLSHHQSYPLKLLATL</sequence>
<organism evidence="2">
    <name type="scientific">Solanum chacoense</name>
    <name type="common">Chaco potato</name>
    <dbReference type="NCBI Taxonomy" id="4108"/>
    <lineage>
        <taxon>Eukaryota</taxon>
        <taxon>Viridiplantae</taxon>
        <taxon>Streptophyta</taxon>
        <taxon>Embryophyta</taxon>
        <taxon>Tracheophyta</taxon>
        <taxon>Spermatophyta</taxon>
        <taxon>Magnoliopsida</taxon>
        <taxon>eudicotyledons</taxon>
        <taxon>Gunneridae</taxon>
        <taxon>Pentapetalae</taxon>
        <taxon>asterids</taxon>
        <taxon>lamiids</taxon>
        <taxon>Solanales</taxon>
        <taxon>Solanaceae</taxon>
        <taxon>Solanoideae</taxon>
        <taxon>Solaneae</taxon>
        <taxon>Solanum</taxon>
    </lineage>
</organism>
<dbReference type="AlphaFoldDB" id="A0A0V0IZJ0"/>
<protein>
    <submittedName>
        <fullName evidence="2">Putative ovule protein</fullName>
    </submittedName>
</protein>
<evidence type="ECO:0000256" key="1">
    <source>
        <dbReference type="SAM" id="Phobius"/>
    </source>
</evidence>